<accession>A0A7X3SRP2</accession>
<dbReference type="SUPFAM" id="SSF53474">
    <property type="entry name" value="alpha/beta-Hydrolases"/>
    <property type="match status" value="1"/>
</dbReference>
<evidence type="ECO:0000256" key="5">
    <source>
        <dbReference type="PIRSR" id="PIRSR615500-1"/>
    </source>
</evidence>
<dbReference type="PROSITE" id="PS51892">
    <property type="entry name" value="SUBTILASE"/>
    <property type="match status" value="1"/>
</dbReference>
<feature type="compositionally biased region" description="Polar residues" evidence="7">
    <location>
        <begin position="13"/>
        <end position="23"/>
    </location>
</feature>
<dbReference type="PROSITE" id="PS00138">
    <property type="entry name" value="SUBTILASE_SER"/>
    <property type="match status" value="1"/>
</dbReference>
<dbReference type="InterPro" id="IPR036852">
    <property type="entry name" value="Peptidase_S8/S53_dom_sf"/>
</dbReference>
<dbReference type="SUPFAM" id="SSF52743">
    <property type="entry name" value="Subtilisin-like"/>
    <property type="match status" value="1"/>
</dbReference>
<dbReference type="Pfam" id="PF00082">
    <property type="entry name" value="Peptidase_S8"/>
    <property type="match status" value="1"/>
</dbReference>
<dbReference type="OrthoDB" id="9816306at2"/>
<feature type="active site" description="Charge relay system" evidence="5 6">
    <location>
        <position position="515"/>
    </location>
</feature>
<gene>
    <name evidence="9" type="ORF">GR328_23085</name>
</gene>
<dbReference type="CDD" id="cd07487">
    <property type="entry name" value="Peptidases_S8_1"/>
    <property type="match status" value="1"/>
</dbReference>
<feature type="region of interest" description="Disordered" evidence="7">
    <location>
        <begin position="1"/>
        <end position="37"/>
    </location>
</feature>
<reference evidence="9 10" key="1">
    <citation type="submission" date="2019-12" db="EMBL/GenBank/DDBJ databases">
        <authorList>
            <person name="Yuan C.-G."/>
        </authorList>
    </citation>
    <scope>NUCLEOTIDE SEQUENCE [LARGE SCALE GENOMIC DNA]</scope>
    <source>
        <strain evidence="9 10">KCTC 23863</strain>
    </source>
</reference>
<dbReference type="GO" id="GO:0006508">
    <property type="term" value="P:proteolysis"/>
    <property type="evidence" value="ECO:0007669"/>
    <property type="project" value="UniProtKB-KW"/>
</dbReference>
<keyword evidence="4 6" id="KW-0720">Serine protease</keyword>
<evidence type="ECO:0000256" key="7">
    <source>
        <dbReference type="SAM" id="MobiDB-lite"/>
    </source>
</evidence>
<sequence length="832" mass="90479">MAKRSAPAKSKTRSQTPRASSGPRTKPMPLPAAAPPAAFRVPDLGAKAAAPRAPGAKGANTIVYVHGINNKPPASVLKCQWDTALFGTQLGDRSRMAYWVNREYYPKPLNESCASGDLISIDDDEATTRAIMALARGERGNEEQAIASEIAALSDDPVRQAFLVKVAGKMLAGSRVSEAELSVSSVRSKLLPLPEFLRRLIVQKITRAFLRDVNDFLFVKERRDAMEQSFLDRLAAGGGPFVVIAHSQGSMVAYDVLRRLDRSRFHVPLFVTIGSPLGMQEVQDMLRQWTGGTLPFPSCVDRWLNVADRLDPVAFDVDLSDDFEGRIENIPRPGELGIGINPDSPQHPHSGTGYLRTRYVREAVRETVGTAFQQAIAPFAIAKDLAADLENAHRSERHEVLIQLAEDQPGHPAQRKRLDELAGAVETRIRQMVEAGDSQAADPEVERLRHFVSAKLTRLEIETLRSLFADLRIDGIWRNYAKRALVTSSTHTVQARPANLGYGADGKNICWAVLDTGIRADHPHFRKHGNVLEQWDCTRRGEPRQLSRGTPDFDTLDGHGHGTHVAGIIAGEHTVPAEAGMDVTFAGMAPRCSLFGFKVLDDQGGGRDSWIIKALDKIAEINDSAGQLVIHGVNLSLGGNFDPSVFGTGHTPLCQELRRLWRQGALVCLAAGNEGYVVLSGSEGEIQANLDLSIGDPANLEEAIAVGSVHKTNPHTYGVSYFSSRGPTADGRRKPDVVAPGEKILSARHDWTAPPAGGASTLEDLYVQMSGTSMATPHVSGILAAFLSLRREFIGYPDRAKEILLSSCVDLRRDLYAQGAGLPNLIKMLALN</sequence>
<feature type="active site" description="Charge relay system" evidence="5 6">
    <location>
        <position position="561"/>
    </location>
</feature>
<dbReference type="Proteomes" id="UP000436483">
    <property type="component" value="Unassembled WGS sequence"/>
</dbReference>
<name>A0A7X3SRP2_9HYPH</name>
<keyword evidence="2 6" id="KW-0645">Protease</keyword>
<dbReference type="InterPro" id="IPR023828">
    <property type="entry name" value="Peptidase_S8_Ser-AS"/>
</dbReference>
<dbReference type="PANTHER" id="PTHR43806:SF11">
    <property type="entry name" value="CEREVISIN-RELATED"/>
    <property type="match status" value="1"/>
</dbReference>
<reference evidence="9 10" key="2">
    <citation type="submission" date="2020-01" db="EMBL/GenBank/DDBJ databases">
        <title>Microvirga sp. nov., an arsenate reduction bacterium isolated from Tibet hotspring sediments.</title>
        <authorList>
            <person name="Xian W.-D."/>
            <person name="Li W.-J."/>
        </authorList>
    </citation>
    <scope>NUCLEOTIDE SEQUENCE [LARGE SCALE GENOMIC DNA]</scope>
    <source>
        <strain evidence="9 10">KCTC 23863</strain>
    </source>
</reference>
<evidence type="ECO:0000256" key="2">
    <source>
        <dbReference type="ARBA" id="ARBA00022670"/>
    </source>
</evidence>
<protein>
    <submittedName>
        <fullName evidence="9">S8 family serine peptidase</fullName>
    </submittedName>
</protein>
<dbReference type="InterPro" id="IPR000209">
    <property type="entry name" value="Peptidase_S8/S53_dom"/>
</dbReference>
<keyword evidence="3 6" id="KW-0378">Hydrolase</keyword>
<dbReference type="InterPro" id="IPR029058">
    <property type="entry name" value="AB_hydrolase_fold"/>
</dbReference>
<comment type="caution">
    <text evidence="9">The sequence shown here is derived from an EMBL/GenBank/DDBJ whole genome shotgun (WGS) entry which is preliminary data.</text>
</comment>
<comment type="similarity">
    <text evidence="1 6">Belongs to the peptidase S8 family.</text>
</comment>
<evidence type="ECO:0000313" key="10">
    <source>
        <dbReference type="Proteomes" id="UP000436483"/>
    </source>
</evidence>
<evidence type="ECO:0000256" key="3">
    <source>
        <dbReference type="ARBA" id="ARBA00022801"/>
    </source>
</evidence>
<evidence type="ECO:0000313" key="9">
    <source>
        <dbReference type="EMBL" id="MXQ14284.1"/>
    </source>
</evidence>
<dbReference type="EMBL" id="WURB01000030">
    <property type="protein sequence ID" value="MXQ14284.1"/>
    <property type="molecule type" value="Genomic_DNA"/>
</dbReference>
<dbReference type="InterPro" id="IPR015500">
    <property type="entry name" value="Peptidase_S8_subtilisin-rel"/>
</dbReference>
<keyword evidence="10" id="KW-1185">Reference proteome</keyword>
<dbReference type="GO" id="GO:0004252">
    <property type="term" value="F:serine-type endopeptidase activity"/>
    <property type="evidence" value="ECO:0007669"/>
    <property type="project" value="UniProtKB-UniRule"/>
</dbReference>
<evidence type="ECO:0000259" key="8">
    <source>
        <dbReference type="Pfam" id="PF00082"/>
    </source>
</evidence>
<proteinExistence type="inferred from homology"/>
<dbReference type="PRINTS" id="PR00723">
    <property type="entry name" value="SUBTILISIN"/>
</dbReference>
<evidence type="ECO:0000256" key="4">
    <source>
        <dbReference type="ARBA" id="ARBA00022825"/>
    </source>
</evidence>
<dbReference type="PANTHER" id="PTHR43806">
    <property type="entry name" value="PEPTIDASE S8"/>
    <property type="match status" value="1"/>
</dbReference>
<evidence type="ECO:0000256" key="6">
    <source>
        <dbReference type="PROSITE-ProRule" id="PRU01240"/>
    </source>
</evidence>
<feature type="active site" description="Charge relay system" evidence="5 6">
    <location>
        <position position="773"/>
    </location>
</feature>
<feature type="domain" description="Peptidase S8/S53" evidence="8">
    <location>
        <begin position="506"/>
        <end position="809"/>
    </location>
</feature>
<dbReference type="Gene3D" id="3.40.50.200">
    <property type="entry name" value="Peptidase S8/S53 domain"/>
    <property type="match status" value="1"/>
</dbReference>
<organism evidence="9 10">
    <name type="scientific">Microvirga makkahensis</name>
    <dbReference type="NCBI Taxonomy" id="1128670"/>
    <lineage>
        <taxon>Bacteria</taxon>
        <taxon>Pseudomonadati</taxon>
        <taxon>Pseudomonadota</taxon>
        <taxon>Alphaproteobacteria</taxon>
        <taxon>Hyphomicrobiales</taxon>
        <taxon>Methylobacteriaceae</taxon>
        <taxon>Microvirga</taxon>
    </lineage>
</organism>
<evidence type="ECO:0000256" key="1">
    <source>
        <dbReference type="ARBA" id="ARBA00011073"/>
    </source>
</evidence>
<dbReference type="InterPro" id="IPR050131">
    <property type="entry name" value="Peptidase_S8_subtilisin-like"/>
</dbReference>
<dbReference type="AlphaFoldDB" id="A0A7X3SRP2"/>
<dbReference type="InterPro" id="IPR022398">
    <property type="entry name" value="Peptidase_S8_His-AS"/>
</dbReference>
<dbReference type="PROSITE" id="PS00137">
    <property type="entry name" value="SUBTILASE_HIS"/>
    <property type="match status" value="1"/>
</dbReference>